<dbReference type="InterPro" id="IPR029045">
    <property type="entry name" value="ClpP/crotonase-like_dom_sf"/>
</dbReference>
<dbReference type="SUPFAM" id="SSF52096">
    <property type="entry name" value="ClpP/crotonase"/>
    <property type="match status" value="1"/>
</dbReference>
<proteinExistence type="predicted"/>
<dbReference type="EMBL" id="JAFCIX010000432">
    <property type="protein sequence ID" value="KAH6590556.1"/>
    <property type="molecule type" value="Genomic_DNA"/>
</dbReference>
<comment type="caution">
    <text evidence="2">The sequence shown here is derived from an EMBL/GenBank/DDBJ whole genome shotgun (WGS) entry which is preliminary data.</text>
</comment>
<name>A0ABQ8F2V6_9FUNG</name>
<organism evidence="2 3">
    <name type="scientific">Batrachochytrium salamandrivorans</name>
    <dbReference type="NCBI Taxonomy" id="1357716"/>
    <lineage>
        <taxon>Eukaryota</taxon>
        <taxon>Fungi</taxon>
        <taxon>Fungi incertae sedis</taxon>
        <taxon>Chytridiomycota</taxon>
        <taxon>Chytridiomycota incertae sedis</taxon>
        <taxon>Chytridiomycetes</taxon>
        <taxon>Rhizophydiales</taxon>
        <taxon>Rhizophydiales incertae sedis</taxon>
        <taxon>Batrachochytrium</taxon>
    </lineage>
</organism>
<gene>
    <name evidence="2" type="ORF">BASA50_009275</name>
</gene>
<evidence type="ECO:0000313" key="2">
    <source>
        <dbReference type="EMBL" id="KAH6590556.1"/>
    </source>
</evidence>
<dbReference type="PANTHER" id="PTHR32060">
    <property type="entry name" value="TAIL-SPECIFIC PROTEASE"/>
    <property type="match status" value="1"/>
</dbReference>
<dbReference type="PANTHER" id="PTHR32060:SF22">
    <property type="entry name" value="CARBOXYL-TERMINAL-PROCESSING PEPTIDASE 3, CHLOROPLASTIC"/>
    <property type="match status" value="1"/>
</dbReference>
<evidence type="ECO:0000259" key="1">
    <source>
        <dbReference type="Pfam" id="PF03572"/>
    </source>
</evidence>
<accession>A0ABQ8F2V6</accession>
<dbReference type="InterPro" id="IPR005151">
    <property type="entry name" value="Tail-specific_protease"/>
</dbReference>
<feature type="domain" description="Tail specific protease" evidence="1">
    <location>
        <begin position="13"/>
        <end position="109"/>
    </location>
</feature>
<sequence>MIVRSLLANELKNTNSVMYDLRGNSGETKAWQETEPNSRFTNVFFPNSVKSANTLGQAYLRPMGILNDAKCYSACEVFSGSIQGHDAGTIFGEDKQTGGGGATVVELDPWLIRASPDDFQKFPFSQELTSGSITYTNTLTVSVTQTVRTGRYNGQTIEDVGIETEIIVRPQWSDLQPDPTTNTQYDRIAERLARTGQENGQSVQVLKTKRNVRTIPTNDKYMKISTRGFTFTGTSDSLDSTNPQLLHLRMAGTT</sequence>
<reference evidence="2 3" key="1">
    <citation type="submission" date="2021-02" db="EMBL/GenBank/DDBJ databases">
        <title>Variation within the Batrachochytrium salamandrivorans European outbreak.</title>
        <authorList>
            <person name="Kelly M."/>
            <person name="Pasmans F."/>
            <person name="Shea T.P."/>
            <person name="Munoz J.F."/>
            <person name="Carranza S."/>
            <person name="Cuomo C.A."/>
            <person name="Martel A."/>
        </authorList>
    </citation>
    <scope>NUCLEOTIDE SEQUENCE [LARGE SCALE GENOMIC DNA]</scope>
    <source>
        <strain evidence="2 3">AMFP18/2</strain>
    </source>
</reference>
<evidence type="ECO:0000313" key="3">
    <source>
        <dbReference type="Proteomes" id="UP001648503"/>
    </source>
</evidence>
<keyword evidence="3" id="KW-1185">Reference proteome</keyword>
<dbReference type="Pfam" id="PF03572">
    <property type="entry name" value="Peptidase_S41"/>
    <property type="match status" value="1"/>
</dbReference>
<dbReference type="Proteomes" id="UP001648503">
    <property type="component" value="Unassembled WGS sequence"/>
</dbReference>
<protein>
    <recommendedName>
        <fullName evidence="1">Tail specific protease domain-containing protein</fullName>
    </recommendedName>
</protein>
<dbReference type="Gene3D" id="3.90.226.10">
    <property type="entry name" value="2-enoyl-CoA Hydratase, Chain A, domain 1"/>
    <property type="match status" value="1"/>
</dbReference>